<dbReference type="Pfam" id="PF23664">
    <property type="entry name" value="Ig_Pom152"/>
    <property type="match status" value="2"/>
</dbReference>
<reference evidence="8 9" key="1">
    <citation type="journal article" date="2016" name="Proc. Natl. Acad. Sci. U.S.A.">
        <title>Comparative genomics of biotechnologically important yeasts.</title>
        <authorList>
            <person name="Riley R."/>
            <person name="Haridas S."/>
            <person name="Wolfe K.H."/>
            <person name="Lopes M.R."/>
            <person name="Hittinger C.T."/>
            <person name="Goeker M."/>
            <person name="Salamov A.A."/>
            <person name="Wisecaver J.H."/>
            <person name="Long T.M."/>
            <person name="Calvey C.H."/>
            <person name="Aerts A.L."/>
            <person name="Barry K.W."/>
            <person name="Choi C."/>
            <person name="Clum A."/>
            <person name="Coughlan A.Y."/>
            <person name="Deshpande S."/>
            <person name="Douglass A.P."/>
            <person name="Hanson S.J."/>
            <person name="Klenk H.-P."/>
            <person name="LaButti K.M."/>
            <person name="Lapidus A."/>
            <person name="Lindquist E.A."/>
            <person name="Lipzen A.M."/>
            <person name="Meier-Kolthoff J.P."/>
            <person name="Ohm R.A."/>
            <person name="Otillar R.P."/>
            <person name="Pangilinan J.L."/>
            <person name="Peng Y."/>
            <person name="Rokas A."/>
            <person name="Rosa C.A."/>
            <person name="Scheuner C."/>
            <person name="Sibirny A.A."/>
            <person name="Slot J.C."/>
            <person name="Stielow J.B."/>
            <person name="Sun H."/>
            <person name="Kurtzman C.P."/>
            <person name="Blackwell M."/>
            <person name="Grigoriev I.V."/>
            <person name="Jeffries T.W."/>
        </authorList>
    </citation>
    <scope>NUCLEOTIDE SEQUENCE [LARGE SCALE GENOMIC DNA]</scope>
    <source>
        <strain evidence="9">ATCC 18201 / CBS 1600 / BCRC 20928 / JCM 3617 / NBRC 0987 / NRRL Y-1542</strain>
    </source>
</reference>
<evidence type="ECO:0000259" key="4">
    <source>
        <dbReference type="Pfam" id="PF24097"/>
    </source>
</evidence>
<feature type="region of interest" description="Disordered" evidence="1">
    <location>
        <begin position="1"/>
        <end position="69"/>
    </location>
</feature>
<gene>
    <name evidence="8" type="ORF">CYBJADRAFT_169868</name>
</gene>
<evidence type="ECO:0000259" key="7">
    <source>
        <dbReference type="Pfam" id="PF24527"/>
    </source>
</evidence>
<dbReference type="GO" id="GO:0017056">
    <property type="term" value="F:structural constituent of nuclear pore"/>
    <property type="evidence" value="ECO:0007669"/>
    <property type="project" value="InterPro"/>
</dbReference>
<evidence type="ECO:0000259" key="3">
    <source>
        <dbReference type="Pfam" id="PF23664"/>
    </source>
</evidence>
<evidence type="ECO:0008006" key="10">
    <source>
        <dbReference type="Google" id="ProtNLM"/>
    </source>
</evidence>
<name>A0A1E4RUF2_CYBJN</name>
<dbReference type="RefSeq" id="XP_020067953.1">
    <property type="nucleotide sequence ID" value="XM_020215966.1"/>
</dbReference>
<evidence type="ECO:0000313" key="8">
    <source>
        <dbReference type="EMBL" id="ODV70914.1"/>
    </source>
</evidence>
<dbReference type="InterPro" id="IPR056543">
    <property type="entry name" value="Ig-like_POM152_9th"/>
</dbReference>
<evidence type="ECO:0000256" key="1">
    <source>
        <dbReference type="SAM" id="MobiDB-lite"/>
    </source>
</evidence>
<dbReference type="Pfam" id="PF24519">
    <property type="entry name" value="Ig-like_Pom152_1"/>
    <property type="match status" value="1"/>
</dbReference>
<dbReference type="InterPro" id="IPR056540">
    <property type="entry name" value="TMD_POM152"/>
</dbReference>
<feature type="domain" description="Nucleoporin POM152 first Ig-like" evidence="6">
    <location>
        <begin position="226"/>
        <end position="341"/>
    </location>
</feature>
<dbReference type="GO" id="GO:0070762">
    <property type="term" value="C:nuclear pore transmembrane ring"/>
    <property type="evidence" value="ECO:0007669"/>
    <property type="project" value="TreeGrafter"/>
</dbReference>
<dbReference type="Pfam" id="PF24097">
    <property type="entry name" value="TMD_POM152"/>
    <property type="match status" value="1"/>
</dbReference>
<evidence type="ECO:0000259" key="5">
    <source>
        <dbReference type="Pfam" id="PF24312"/>
    </source>
</evidence>
<feature type="domain" description="Nucleoporin POM152 Ig-like" evidence="5">
    <location>
        <begin position="506"/>
        <end position="573"/>
    </location>
</feature>
<evidence type="ECO:0000256" key="2">
    <source>
        <dbReference type="SAM" id="Phobius"/>
    </source>
</evidence>
<protein>
    <recommendedName>
        <fullName evidence="10">POM152 protein</fullName>
    </recommendedName>
</protein>
<evidence type="ECO:0000313" key="9">
    <source>
        <dbReference type="Proteomes" id="UP000094389"/>
    </source>
</evidence>
<dbReference type="InterPro" id="IPR056541">
    <property type="entry name" value="Ig-like_POM152"/>
</dbReference>
<dbReference type="EMBL" id="KV453948">
    <property type="protein sequence ID" value="ODV70914.1"/>
    <property type="molecule type" value="Genomic_DNA"/>
</dbReference>
<dbReference type="PANTHER" id="PTHR28206">
    <property type="entry name" value="NUCLEOPORIN POM152"/>
    <property type="match status" value="1"/>
</dbReference>
<dbReference type="InterPro" id="IPR037701">
    <property type="entry name" value="Pom152"/>
</dbReference>
<feature type="domain" description="Nucleoporin POM152 ninth Ig-like" evidence="7">
    <location>
        <begin position="1114"/>
        <end position="1186"/>
    </location>
</feature>
<sequence>MERSRRSRLSELYGDPVGYKGTPGSTKFRERAGIEESFARQRRTSRSRDGLPKDEGENAGVNHHKRQAAQDTRIPATILDIGSQRAFALAIFAIIESYKLYDLILLKNGMPLSSAIGLGFLNQHLHFLVKYFIYEATFLYFLPEFRIPSLTFSKIIVILQIALFLLINLFLVSDLSFPLTSVMFAAWKKLNSKDLTILGSSVDSAVFDASSHFKGSHTIKILPENTIQLNPFHDSFCLPQGATDYQLNVPIRLNSTSDIDFLQVKYTDFETNQPILMNYTSKDIKRFDTSTFNALYERDTLYGPMINYLNLPVNKLGLYEVVQALDSKFLSLRTYYSPLVVVNCPTAAIDNFAELSQEKCKGDSYSVKFIVEGVPPLKLKYKKFINNNVQTFSDQSLQPEFFQSPLLGYSSEKVLSKEHLSDLKWATSRTVEIDFDSPVNEIGDYNFKIEEITDGLGNLVNFTNTLNDDSELFNQYSLMQSFYSHDLPRVHLEERVNRNTKTKRSLRLAIDHFPGDSAPFEAQIKYISDDESEVELFTYLFKDDRDEYPVQKPGTYTLVSVKSKHCRSIISGRSSVSIPLPVVPKLTIESQPIQDSCVGQVGLVFDMAFVGTPPFKLHQTVYKIENGKRVNTQSTTLTSQGTRFRFNYEPSVEGNYEIAFNKLVDSLYSDPIELQPARDYTFTTSMRVKPSAEIKHYQNRGALCLGSSVRIPVQLKGEAPFVLEYDVIETQSNKRIPYTVKDIKGDSYEIETPAFKVGGEYILSLTSVKDNSGCLVSLTGADAKIAVRREVPSVGFGVGEDHNKIKIKKGETTDVPLRLLGEGPFDVDFDFYNSEGLFVSSKKKHFHSAHKGHLTVSEAGTYKLKSVKDSSCRGTVSDTDSYAVEYHPIPSVSISEHSDVKPIKSNVFEKNNACQMNGSSVDLVLHGSAPFVVEYTVLNPSGARSSKSLSVATRFASLRFPNDKPGEYKYFITGVYDALYSKYDLDKIHYSMDEIVVKQVVSPSPRAEFKNKRKVYRTCTTNVLDKDVLEPIPLNIDGNVPITVTFEVIHESSSKSEFITLSKITSTSDLKDLYRGLKLGNHMIRIVKVIDAGGCIQTGFSDNGYVSISITDTPKINQLDSSINYCVGDHIGYQLIGTPPFSIVYGFNDLTLKATETSSQFSRLAAEPGTISIKSLKDSASNCVVNFTLPENRDKEERLSIIVHPIPSVEVSQGDYTIQDIHEGDQAEIIFSFEGTPPFSLTYVRTEQVASKRGKSRSQVVETHTVNDIYSYEYRVLTSLQGTYQAVEVSDAYCVARND</sequence>
<dbReference type="Proteomes" id="UP000094389">
    <property type="component" value="Unassembled WGS sequence"/>
</dbReference>
<keyword evidence="9" id="KW-1185">Reference proteome</keyword>
<feature type="compositionally biased region" description="Basic and acidic residues" evidence="1">
    <location>
        <begin position="46"/>
        <end position="56"/>
    </location>
</feature>
<dbReference type="GO" id="GO:0006606">
    <property type="term" value="P:protein import into nucleus"/>
    <property type="evidence" value="ECO:0007669"/>
    <property type="project" value="TreeGrafter"/>
</dbReference>
<dbReference type="InterPro" id="IPR056542">
    <property type="entry name" value="Ig-like_POM152_1st"/>
</dbReference>
<dbReference type="GO" id="GO:0006999">
    <property type="term" value="P:nuclear pore organization"/>
    <property type="evidence" value="ECO:0007669"/>
    <property type="project" value="TreeGrafter"/>
</dbReference>
<dbReference type="OrthoDB" id="5529162at2759"/>
<proteinExistence type="predicted"/>
<dbReference type="PANTHER" id="PTHR28206:SF1">
    <property type="entry name" value="NUCLEOPORIN POM152"/>
    <property type="match status" value="1"/>
</dbReference>
<feature type="domain" description="Nucleoporin POM152 N-terminal transmembrane" evidence="4">
    <location>
        <begin position="80"/>
        <end position="174"/>
    </location>
</feature>
<dbReference type="Pfam" id="PF24527">
    <property type="entry name" value="Ig-like_Pom152_9"/>
    <property type="match status" value="1"/>
</dbReference>
<dbReference type="InterPro" id="IPR056544">
    <property type="entry name" value="Ig_POM152"/>
</dbReference>
<feature type="domain" description="Nucleoporin POM152 Ig-like" evidence="5">
    <location>
        <begin position="792"/>
        <end position="880"/>
    </location>
</feature>
<feature type="transmembrane region" description="Helical" evidence="2">
    <location>
        <begin position="86"/>
        <end position="104"/>
    </location>
</feature>
<keyword evidence="2" id="KW-0812">Transmembrane</keyword>
<feature type="compositionally biased region" description="Basic and acidic residues" evidence="1">
    <location>
        <begin position="27"/>
        <end position="39"/>
    </location>
</feature>
<feature type="transmembrane region" description="Helical" evidence="2">
    <location>
        <begin position="124"/>
        <end position="143"/>
    </location>
</feature>
<organism evidence="8 9">
    <name type="scientific">Cyberlindnera jadinii (strain ATCC 18201 / CBS 1600 / BCRC 20928 / JCM 3617 / NBRC 0987 / NRRL Y-1542)</name>
    <name type="common">Torula yeast</name>
    <name type="synonym">Candida utilis</name>
    <dbReference type="NCBI Taxonomy" id="983966"/>
    <lineage>
        <taxon>Eukaryota</taxon>
        <taxon>Fungi</taxon>
        <taxon>Dikarya</taxon>
        <taxon>Ascomycota</taxon>
        <taxon>Saccharomycotina</taxon>
        <taxon>Saccharomycetes</taxon>
        <taxon>Phaffomycetales</taxon>
        <taxon>Phaffomycetaceae</taxon>
        <taxon>Cyberlindnera</taxon>
    </lineage>
</organism>
<evidence type="ECO:0000259" key="6">
    <source>
        <dbReference type="Pfam" id="PF24519"/>
    </source>
</evidence>
<dbReference type="OMA" id="DRSNCKR"/>
<keyword evidence="2" id="KW-1133">Transmembrane helix</keyword>
<dbReference type="Pfam" id="PF24312">
    <property type="entry name" value="Ig-like_POM152"/>
    <property type="match status" value="2"/>
</dbReference>
<feature type="transmembrane region" description="Helical" evidence="2">
    <location>
        <begin position="155"/>
        <end position="173"/>
    </location>
</feature>
<feature type="domain" description="Nucleoporin POM152 immunoglobulin-like" evidence="3">
    <location>
        <begin position="581"/>
        <end position="688"/>
    </location>
</feature>
<feature type="domain" description="Nucleoporin POM152 immunoglobulin-like" evidence="3">
    <location>
        <begin position="913"/>
        <end position="993"/>
    </location>
</feature>
<keyword evidence="2" id="KW-0472">Membrane</keyword>
<accession>A0A1E4RUF2</accession>
<dbReference type="GeneID" id="30990362"/>
<dbReference type="STRING" id="983966.A0A1E4RUF2"/>